<name>A0ABM5QUD1_STRLI</name>
<dbReference type="GeneID" id="91381806"/>
<feature type="region of interest" description="Disordered" evidence="1">
    <location>
        <begin position="1"/>
        <end position="26"/>
    </location>
</feature>
<feature type="compositionally biased region" description="Basic and acidic residues" evidence="1">
    <location>
        <begin position="1"/>
        <end position="17"/>
    </location>
</feature>
<accession>A0ABM5QUD1</accession>
<dbReference type="RefSeq" id="WP_003971685.1">
    <property type="nucleotide sequence ID" value="NZ_CP009124.1"/>
</dbReference>
<proteinExistence type="predicted"/>
<evidence type="ECO:0000313" key="3">
    <source>
        <dbReference type="Proteomes" id="UP000028682"/>
    </source>
</evidence>
<reference evidence="3" key="1">
    <citation type="submission" date="2014-08" db="EMBL/GenBank/DDBJ databases">
        <title>Complete genome sequence of Streptomyces lividans TK24.</title>
        <authorList>
            <consortium name="StrepSynth"/>
            <person name="Ruckert C."/>
            <person name="Fridjonson O.H."/>
            <person name="Lambert C."/>
            <person name="van Wezel G.P."/>
            <person name="Bernaerts K."/>
            <person name="Anne J."/>
            <person name="Economou A."/>
            <person name="Kalinowski J."/>
        </authorList>
    </citation>
    <scope>NUCLEOTIDE SEQUENCE [LARGE SCALE GENOMIC DNA]</scope>
    <source>
        <strain evidence="3">TK24</strain>
    </source>
</reference>
<dbReference type="Proteomes" id="UP000028682">
    <property type="component" value="Chromosome"/>
</dbReference>
<evidence type="ECO:0000313" key="2">
    <source>
        <dbReference type="EMBL" id="AIJ11433.1"/>
    </source>
</evidence>
<gene>
    <name evidence="2" type="ORF">SLIV_02025</name>
</gene>
<sequence>MDRLLVDEPVEPARDVEAPAEGPAEPDALVETMDTEVRETGGIAARTGRAFHRVRAQVRGIGAAADGEEPARMHAGTVEAVRAGGAKAAEAAEAAVRRHFDDIRGRLSQHGRARAPVAPRSCEEGPGCPPVG</sequence>
<organism evidence="2 3">
    <name type="scientific">Streptomyces lividans TK24</name>
    <dbReference type="NCBI Taxonomy" id="457428"/>
    <lineage>
        <taxon>Bacteria</taxon>
        <taxon>Bacillati</taxon>
        <taxon>Actinomycetota</taxon>
        <taxon>Actinomycetes</taxon>
        <taxon>Kitasatosporales</taxon>
        <taxon>Streptomycetaceae</taxon>
        <taxon>Streptomyces</taxon>
    </lineage>
</organism>
<dbReference type="EMBL" id="CP009124">
    <property type="protein sequence ID" value="AIJ11433.1"/>
    <property type="molecule type" value="Genomic_DNA"/>
</dbReference>
<protein>
    <submittedName>
        <fullName evidence="2">Uncharacterized protein</fullName>
    </submittedName>
</protein>
<evidence type="ECO:0000256" key="1">
    <source>
        <dbReference type="SAM" id="MobiDB-lite"/>
    </source>
</evidence>
<keyword evidence="3" id="KW-1185">Reference proteome</keyword>
<feature type="region of interest" description="Disordered" evidence="1">
    <location>
        <begin position="108"/>
        <end position="132"/>
    </location>
</feature>